<dbReference type="AlphaFoldDB" id="H9UL54"/>
<comment type="subunit">
    <text evidence="10">Acetyl-CoA carboxylase is a heterohexamer composed of biotin carboxyl carrier protein (AccB), biotin carboxylase (AccC) and two subunits each of ACCase subunit alpha (AccA) and ACCase subunit beta (AccD).</text>
</comment>
<proteinExistence type="inferred from homology"/>
<gene>
    <name evidence="10" type="primary">accA</name>
    <name evidence="12" type="ordered locus">Spiaf_2211</name>
</gene>
<dbReference type="GO" id="GO:2001295">
    <property type="term" value="P:malonyl-CoA biosynthetic process"/>
    <property type="evidence" value="ECO:0007669"/>
    <property type="project" value="UniProtKB-UniRule"/>
</dbReference>
<dbReference type="InterPro" id="IPR011763">
    <property type="entry name" value="COA_CT_C"/>
</dbReference>
<evidence type="ECO:0000256" key="8">
    <source>
        <dbReference type="ARBA" id="ARBA00023160"/>
    </source>
</evidence>
<evidence type="ECO:0000313" key="13">
    <source>
        <dbReference type="Proteomes" id="UP000007383"/>
    </source>
</evidence>
<dbReference type="PRINTS" id="PR01069">
    <property type="entry name" value="ACCCTRFRASEA"/>
</dbReference>
<evidence type="ECO:0000256" key="10">
    <source>
        <dbReference type="HAMAP-Rule" id="MF_00823"/>
    </source>
</evidence>
<dbReference type="Proteomes" id="UP000007383">
    <property type="component" value="Chromosome"/>
</dbReference>
<dbReference type="PATRIC" id="fig|889378.3.peg.2187"/>
<dbReference type="Gene3D" id="3.90.226.10">
    <property type="entry name" value="2-enoyl-CoA Hydratase, Chain A, domain 1"/>
    <property type="match status" value="1"/>
</dbReference>
<evidence type="ECO:0000256" key="5">
    <source>
        <dbReference type="ARBA" id="ARBA00022832"/>
    </source>
</evidence>
<comment type="catalytic activity">
    <reaction evidence="9 10">
        <text>N(6)-carboxybiotinyl-L-lysyl-[protein] + acetyl-CoA = N(6)-biotinyl-L-lysyl-[protein] + malonyl-CoA</text>
        <dbReference type="Rhea" id="RHEA:54728"/>
        <dbReference type="Rhea" id="RHEA-COMP:10505"/>
        <dbReference type="Rhea" id="RHEA-COMP:10506"/>
        <dbReference type="ChEBI" id="CHEBI:57288"/>
        <dbReference type="ChEBI" id="CHEBI:57384"/>
        <dbReference type="ChEBI" id="CHEBI:83144"/>
        <dbReference type="ChEBI" id="CHEBI:83145"/>
        <dbReference type="EC" id="2.1.3.15"/>
    </reaction>
</comment>
<keyword evidence="4 10" id="KW-0547">Nucleotide-binding</keyword>
<dbReference type="HOGENOM" id="CLU_015486_0_2_12"/>
<dbReference type="GO" id="GO:0009317">
    <property type="term" value="C:acetyl-CoA carboxylase complex"/>
    <property type="evidence" value="ECO:0007669"/>
    <property type="project" value="InterPro"/>
</dbReference>
<keyword evidence="13" id="KW-1185">Reference proteome</keyword>
<dbReference type="EMBL" id="CP003282">
    <property type="protein sequence ID" value="AFG38247.1"/>
    <property type="molecule type" value="Genomic_DNA"/>
</dbReference>
<keyword evidence="8 10" id="KW-0275">Fatty acid biosynthesis</keyword>
<dbReference type="HAMAP" id="MF_00823">
    <property type="entry name" value="AcetylCoA_CT_alpha"/>
    <property type="match status" value="1"/>
</dbReference>
<accession>H9UL54</accession>
<dbReference type="RefSeq" id="WP_014456230.1">
    <property type="nucleotide sequence ID" value="NC_017098.1"/>
</dbReference>
<protein>
    <recommendedName>
        <fullName evidence="10">Acetyl-coenzyme A carboxylase carboxyl transferase subunit alpha</fullName>
        <shortName evidence="10">ACCase subunit alpha</shortName>
        <shortName evidence="10">Acetyl-CoA carboxylase carboxyltransferase subunit alpha</shortName>
        <ecNumber evidence="10">2.1.3.15</ecNumber>
    </recommendedName>
</protein>
<keyword evidence="10" id="KW-0963">Cytoplasm</keyword>
<evidence type="ECO:0000256" key="2">
    <source>
        <dbReference type="ARBA" id="ARBA00022516"/>
    </source>
</evidence>
<comment type="pathway">
    <text evidence="1 10">Lipid metabolism; malonyl-CoA biosynthesis; malonyl-CoA from acetyl-CoA: step 1/1.</text>
</comment>
<evidence type="ECO:0000259" key="11">
    <source>
        <dbReference type="PROSITE" id="PS50989"/>
    </source>
</evidence>
<evidence type="ECO:0000256" key="6">
    <source>
        <dbReference type="ARBA" id="ARBA00022840"/>
    </source>
</evidence>
<dbReference type="SUPFAM" id="SSF52096">
    <property type="entry name" value="ClpP/crotonase"/>
    <property type="match status" value="1"/>
</dbReference>
<feature type="domain" description="CoA carboxyltransferase C-terminal" evidence="11">
    <location>
        <begin position="36"/>
        <end position="283"/>
    </location>
</feature>
<reference evidence="13" key="1">
    <citation type="journal article" date="2013" name="Stand. Genomic Sci.">
        <title>Complete genome sequence of the halophilic bacterium Spirochaeta africana type strain (Z-7692(T)) from the alkaline Lake Magadi in the East African Rift.</title>
        <authorList>
            <person name="Liolos K."/>
            <person name="Abt B."/>
            <person name="Scheuner C."/>
            <person name="Teshima H."/>
            <person name="Held B."/>
            <person name="Lapidus A."/>
            <person name="Nolan M."/>
            <person name="Lucas S."/>
            <person name="Deshpande S."/>
            <person name="Cheng J.F."/>
            <person name="Tapia R."/>
            <person name="Goodwin L.A."/>
            <person name="Pitluck S."/>
            <person name="Pagani I."/>
            <person name="Ivanova N."/>
            <person name="Mavromatis K."/>
            <person name="Mikhailova N."/>
            <person name="Huntemann M."/>
            <person name="Pati A."/>
            <person name="Chen A."/>
            <person name="Palaniappan K."/>
            <person name="Land M."/>
            <person name="Rohde M."/>
            <person name="Tindall B.J."/>
            <person name="Detter J.C."/>
            <person name="Goker M."/>
            <person name="Bristow J."/>
            <person name="Eisen J.A."/>
            <person name="Markowitz V."/>
            <person name="Hugenholtz P."/>
            <person name="Woyke T."/>
            <person name="Klenk H.P."/>
            <person name="Kyrpides N.C."/>
        </authorList>
    </citation>
    <scope>NUCLEOTIDE SEQUENCE</scope>
    <source>
        <strain evidence="13">ATCC 700263 / DSM 8902 / Z-7692</strain>
    </source>
</reference>
<dbReference type="PANTHER" id="PTHR42853:SF3">
    <property type="entry name" value="ACETYL-COENZYME A CARBOXYLASE CARBOXYL TRANSFERASE SUBUNIT ALPHA, CHLOROPLASTIC"/>
    <property type="match status" value="1"/>
</dbReference>
<dbReference type="EC" id="2.1.3.15" evidence="10"/>
<dbReference type="NCBIfam" id="NF041504">
    <property type="entry name" value="AccA_sub"/>
    <property type="match status" value="1"/>
</dbReference>
<dbReference type="GO" id="GO:0016743">
    <property type="term" value="F:carboxyl- or carbamoyltransferase activity"/>
    <property type="evidence" value="ECO:0007669"/>
    <property type="project" value="UniProtKB-UniRule"/>
</dbReference>
<dbReference type="PROSITE" id="PS50989">
    <property type="entry name" value="COA_CT_CTER"/>
    <property type="match status" value="1"/>
</dbReference>
<evidence type="ECO:0000256" key="9">
    <source>
        <dbReference type="ARBA" id="ARBA00049152"/>
    </source>
</evidence>
<dbReference type="eggNOG" id="COG0825">
    <property type="taxonomic scope" value="Bacteria"/>
</dbReference>
<dbReference type="GO" id="GO:0005524">
    <property type="term" value="F:ATP binding"/>
    <property type="evidence" value="ECO:0007669"/>
    <property type="project" value="UniProtKB-KW"/>
</dbReference>
<dbReference type="STRING" id="889378.Spiaf_2211"/>
<name>H9UL54_SPIAZ</name>
<comment type="function">
    <text evidence="10">Component of the acetyl coenzyme A carboxylase (ACC) complex. First, biotin carboxylase catalyzes the carboxylation of biotin on its carrier protein (BCCP) and then the CO(2) group is transferred by the carboxyltransferase to acetyl-CoA to form malonyl-CoA.</text>
</comment>
<dbReference type="InterPro" id="IPR029045">
    <property type="entry name" value="ClpP/crotonase-like_dom_sf"/>
</dbReference>
<dbReference type="OrthoDB" id="9803706at2"/>
<dbReference type="GO" id="GO:0003989">
    <property type="term" value="F:acetyl-CoA carboxylase activity"/>
    <property type="evidence" value="ECO:0007669"/>
    <property type="project" value="InterPro"/>
</dbReference>
<comment type="subcellular location">
    <subcellularLocation>
        <location evidence="10">Cytoplasm</location>
    </subcellularLocation>
</comment>
<dbReference type="Pfam" id="PF03255">
    <property type="entry name" value="ACCA"/>
    <property type="match status" value="1"/>
</dbReference>
<evidence type="ECO:0000313" key="12">
    <source>
        <dbReference type="EMBL" id="AFG38247.1"/>
    </source>
</evidence>
<dbReference type="KEGG" id="sfc:Spiaf_2211"/>
<sequence>MNDRELHRKLAELKEIAARENIDIRADLSKITDKISGRGEEAEVLDAWKRVTLARHPNRPTALHYIKQMSENYIELHGDRAFGDDPALVGGICTIGGQSFTFLGHQKGANMKENLYRNYGMAHPEGYRKALRLAKQAERFNRPILTLIDTPGAYPGLAAEERGIGEAIARNLRELSVLDVPIICVIIGEGGSGGALGIGIGDHIVMLENSVYSVISPEGCASILLRDSKRSQEAAALLRMTSYDLKSFGIIDSIIPEPMGGAHADPTYMADRLRDEILRVLQNLRTRRPEQLLKERSRRLLNLGVFREDSVPRKSNIFSRFFKAD</sequence>
<evidence type="ECO:0000256" key="7">
    <source>
        <dbReference type="ARBA" id="ARBA00023098"/>
    </source>
</evidence>
<keyword evidence="5 10" id="KW-0276">Fatty acid metabolism</keyword>
<dbReference type="NCBIfam" id="TIGR00513">
    <property type="entry name" value="accA"/>
    <property type="match status" value="1"/>
</dbReference>
<dbReference type="GO" id="GO:0006633">
    <property type="term" value="P:fatty acid biosynthetic process"/>
    <property type="evidence" value="ECO:0007669"/>
    <property type="project" value="UniProtKB-KW"/>
</dbReference>
<keyword evidence="6 10" id="KW-0067">ATP-binding</keyword>
<keyword evidence="7 10" id="KW-0443">Lipid metabolism</keyword>
<evidence type="ECO:0000256" key="3">
    <source>
        <dbReference type="ARBA" id="ARBA00022679"/>
    </source>
</evidence>
<evidence type="ECO:0000256" key="1">
    <source>
        <dbReference type="ARBA" id="ARBA00004956"/>
    </source>
</evidence>
<dbReference type="UniPathway" id="UPA00655">
    <property type="reaction ID" value="UER00711"/>
</dbReference>
<keyword evidence="2 10" id="KW-0444">Lipid biosynthesis</keyword>
<dbReference type="PANTHER" id="PTHR42853">
    <property type="entry name" value="ACETYL-COENZYME A CARBOXYLASE CARBOXYL TRANSFERASE SUBUNIT ALPHA"/>
    <property type="match status" value="1"/>
</dbReference>
<dbReference type="InterPro" id="IPR001095">
    <property type="entry name" value="Acetyl_CoA_COase_a_su"/>
</dbReference>
<evidence type="ECO:0000256" key="4">
    <source>
        <dbReference type="ARBA" id="ARBA00022741"/>
    </source>
</evidence>
<keyword evidence="3 10" id="KW-0808">Transferase</keyword>
<organism evidence="12 13">
    <name type="scientific">Spirochaeta africana (strain ATCC 700263 / DSM 8902 / Z-7692)</name>
    <dbReference type="NCBI Taxonomy" id="889378"/>
    <lineage>
        <taxon>Bacteria</taxon>
        <taxon>Pseudomonadati</taxon>
        <taxon>Spirochaetota</taxon>
        <taxon>Spirochaetia</taxon>
        <taxon>Spirochaetales</taxon>
        <taxon>Spirochaetaceae</taxon>
        <taxon>Spirochaeta</taxon>
    </lineage>
</organism>
<comment type="similarity">
    <text evidence="10">Belongs to the AccA family.</text>
</comment>
<dbReference type="NCBIfam" id="NF004344">
    <property type="entry name" value="PRK05724.1"/>
    <property type="match status" value="1"/>
</dbReference>